<evidence type="ECO:0000313" key="1">
    <source>
        <dbReference type="EMBL" id="QPJ61316.1"/>
    </source>
</evidence>
<gene>
    <name evidence="1" type="ORF">G3M70_05185</name>
</gene>
<dbReference type="EMBL" id="CP048685">
    <property type="protein sequence ID" value="QPJ61316.1"/>
    <property type="molecule type" value="Genomic_DNA"/>
</dbReference>
<protein>
    <submittedName>
        <fullName evidence="1">Uncharacterized protein</fullName>
    </submittedName>
</protein>
<evidence type="ECO:0000313" key="2">
    <source>
        <dbReference type="Proteomes" id="UP000594688"/>
    </source>
</evidence>
<sequence length="429" mass="47846">MAHVDSIRDRLPELYKEGKNLSRLLDVMALPLEEMDQEMRDIQRSHFFNQCVTLDDASKLGAILDIPVEDWQSFRDYRLWVHSLRDARLKAGAVTREGIRLFVHQYLEGFQRLKEVKLSPPATELSTTESDTIPSLIENPPVYRYMRPPGPNGLAPLDRFKVTNNGLDSAPINLVLTAFGSDAPEYAPMLMNVTTGNALVFLGAIPTGKRLWIWSEKKEDDSLSLHAELEGHTVTDKLKFIEGLVPGDANTAVQASGDPQPLMLERGTNEFWFMPLAHFDVPGLDRALLALADLNLKQGVWDETLFDHSLFSQQAAVALQMLWVESAPASFKVELPAQSMLSQAGNLEEGLSDRDRLESSLDEALRRLSAAGVESRVHMRSHREVQGARERLARVLPMTIKEKGSIGSDDLPDSGGAFGITDFDNSIFR</sequence>
<accession>A0A7T0BUQ5</accession>
<dbReference type="KEGG" id="nli:G3M70_05185"/>
<organism evidence="1 2">
    <name type="scientific">Candidatus Nitronauta litoralis</name>
    <dbReference type="NCBI Taxonomy" id="2705533"/>
    <lineage>
        <taxon>Bacteria</taxon>
        <taxon>Pseudomonadati</taxon>
        <taxon>Nitrospinota/Tectimicrobiota group</taxon>
        <taxon>Nitrospinota</taxon>
        <taxon>Nitrospinia</taxon>
        <taxon>Nitrospinales</taxon>
        <taxon>Nitrospinaceae</taxon>
        <taxon>Candidatus Nitronauta</taxon>
    </lineage>
</organism>
<dbReference type="Proteomes" id="UP000594688">
    <property type="component" value="Chromosome"/>
</dbReference>
<name>A0A7T0BUQ5_9BACT</name>
<reference evidence="1 2" key="1">
    <citation type="submission" date="2020-02" db="EMBL/GenBank/DDBJ databases">
        <title>Genomic and physiological characterization of two novel Nitrospinaceae genera.</title>
        <authorList>
            <person name="Mueller A.J."/>
            <person name="Jung M.-Y."/>
            <person name="Strachan C.R."/>
            <person name="Herbold C.W."/>
            <person name="Kirkegaard R.H."/>
            <person name="Daims H."/>
        </authorList>
    </citation>
    <scope>NUCLEOTIDE SEQUENCE [LARGE SCALE GENOMIC DNA]</scope>
    <source>
        <strain evidence="1">EB</strain>
    </source>
</reference>
<proteinExistence type="predicted"/>
<dbReference type="AlphaFoldDB" id="A0A7T0BUQ5"/>